<evidence type="ECO:0000313" key="2">
    <source>
        <dbReference type="EMBL" id="DAD40385.1"/>
    </source>
</evidence>
<dbReference type="Proteomes" id="UP000607653">
    <property type="component" value="Unassembled WGS sequence"/>
</dbReference>
<name>A0A822ZAB4_NELNU</name>
<gene>
    <name evidence="2" type="ORF">HUJ06_014708</name>
</gene>
<reference evidence="2 3" key="1">
    <citation type="journal article" date="2020" name="Mol. Biol. Evol.">
        <title>Distinct Expression and Methylation Patterns for Genes with Different Fates following a Single Whole-Genome Duplication in Flowering Plants.</title>
        <authorList>
            <person name="Shi T."/>
            <person name="Rahmani R.S."/>
            <person name="Gugger P.F."/>
            <person name="Wang M."/>
            <person name="Li H."/>
            <person name="Zhang Y."/>
            <person name="Li Z."/>
            <person name="Wang Q."/>
            <person name="Van de Peer Y."/>
            <person name="Marchal K."/>
            <person name="Chen J."/>
        </authorList>
    </citation>
    <scope>NUCLEOTIDE SEQUENCE [LARGE SCALE GENOMIC DNA]</scope>
    <source>
        <tissue evidence="2">Leaf</tissue>
    </source>
</reference>
<dbReference type="AlphaFoldDB" id="A0A822ZAB4"/>
<dbReference type="Pfam" id="PF09791">
    <property type="entry name" value="Oxidored-like"/>
    <property type="match status" value="1"/>
</dbReference>
<dbReference type="PANTHER" id="PTHR21193:SF3">
    <property type="entry name" value="OXIDOREDUCTASE-LIKE DOMAIN-CONTAINING PROTEIN 1"/>
    <property type="match status" value="1"/>
</dbReference>
<evidence type="ECO:0000259" key="1">
    <source>
        <dbReference type="Pfam" id="PF09791"/>
    </source>
</evidence>
<proteinExistence type="predicted"/>
<sequence>MSLRRVAVKAVNPIPYRNQKASCPPRLLRYLHDREVAAEMVYEVKKNQQDMLIENKEEDINKDNQWAAENFLPPPEKPLLGDCCGSGCIRCVWDVYHEELEDYNNRYRKYSQFQLKKSK</sequence>
<organism evidence="2 3">
    <name type="scientific">Nelumbo nucifera</name>
    <name type="common">Sacred lotus</name>
    <dbReference type="NCBI Taxonomy" id="4432"/>
    <lineage>
        <taxon>Eukaryota</taxon>
        <taxon>Viridiplantae</taxon>
        <taxon>Streptophyta</taxon>
        <taxon>Embryophyta</taxon>
        <taxon>Tracheophyta</taxon>
        <taxon>Spermatophyta</taxon>
        <taxon>Magnoliopsida</taxon>
        <taxon>Proteales</taxon>
        <taxon>Nelumbonaceae</taxon>
        <taxon>Nelumbo</taxon>
    </lineage>
</organism>
<accession>A0A822ZAB4</accession>
<feature type="domain" description="Oxidoreductase-like" evidence="1">
    <location>
        <begin position="73"/>
        <end position="110"/>
    </location>
</feature>
<keyword evidence="3" id="KW-1185">Reference proteome</keyword>
<protein>
    <recommendedName>
        <fullName evidence="1">Oxidoreductase-like domain-containing protein</fullName>
    </recommendedName>
</protein>
<dbReference type="InterPro" id="IPR039251">
    <property type="entry name" value="OXLD1"/>
</dbReference>
<comment type="caution">
    <text evidence="2">The sequence shown here is derived from an EMBL/GenBank/DDBJ whole genome shotgun (WGS) entry which is preliminary data.</text>
</comment>
<evidence type="ECO:0000313" key="3">
    <source>
        <dbReference type="Proteomes" id="UP000607653"/>
    </source>
</evidence>
<dbReference type="EMBL" id="DUZY01000005">
    <property type="protein sequence ID" value="DAD40385.1"/>
    <property type="molecule type" value="Genomic_DNA"/>
</dbReference>
<dbReference type="InterPro" id="IPR019180">
    <property type="entry name" value="Oxidoreductase-like_N"/>
</dbReference>
<dbReference type="PANTHER" id="PTHR21193">
    <property type="entry name" value="OXIDOREDUCTASE-LIKE DOMAIN-CONTAINING PROTEIN 1"/>
    <property type="match status" value="1"/>
</dbReference>